<accession>A0A5N6LHD5</accession>
<dbReference type="Proteomes" id="UP000326396">
    <property type="component" value="Unassembled WGS sequence"/>
</dbReference>
<evidence type="ECO:0000313" key="2">
    <source>
        <dbReference type="EMBL" id="KAD1579686.1"/>
    </source>
</evidence>
<comment type="caution">
    <text evidence="2">The sequence shown here is derived from an EMBL/GenBank/DDBJ whole genome shotgun (WGS) entry which is preliminary data.</text>
</comment>
<dbReference type="EMBL" id="SZYD01000656">
    <property type="protein sequence ID" value="KAD1579686.1"/>
    <property type="molecule type" value="Genomic_DNA"/>
</dbReference>
<gene>
    <name evidence="2" type="ORF">E3N88_42598</name>
</gene>
<proteinExistence type="predicted"/>
<sequence length="149" mass="16605">MISFCVAPSSGPKKQCPALEIFDPLLPSTVDHLLAAYDCRRRRPPPCGRQPSPDVSREEFSPVASREPFSPSAPIFFPVALFEPFSPSAQLHRRSPLIDALNPWETVGSFGVRNFMLCKKPGEDGKPVAVEMPRKSFGSWKTWFNKSQS</sequence>
<dbReference type="OrthoDB" id="1919859at2759"/>
<name>A0A5N6LHD5_9ASTR</name>
<reference evidence="2 3" key="1">
    <citation type="submission" date="2019-05" db="EMBL/GenBank/DDBJ databases">
        <title>Mikania micrantha, genome provides insights into the molecular mechanism of rapid growth.</title>
        <authorList>
            <person name="Liu B."/>
        </authorList>
    </citation>
    <scope>NUCLEOTIDE SEQUENCE [LARGE SCALE GENOMIC DNA]</scope>
    <source>
        <strain evidence="2">NLD-2019</strain>
        <tissue evidence="2">Leaf</tissue>
    </source>
</reference>
<evidence type="ECO:0000313" key="3">
    <source>
        <dbReference type="Proteomes" id="UP000326396"/>
    </source>
</evidence>
<dbReference type="AlphaFoldDB" id="A0A5N6LHD5"/>
<keyword evidence="3" id="KW-1185">Reference proteome</keyword>
<protein>
    <submittedName>
        <fullName evidence="2">Uncharacterized protein</fullName>
    </submittedName>
</protein>
<evidence type="ECO:0000256" key="1">
    <source>
        <dbReference type="SAM" id="MobiDB-lite"/>
    </source>
</evidence>
<organism evidence="2 3">
    <name type="scientific">Mikania micrantha</name>
    <name type="common">bitter vine</name>
    <dbReference type="NCBI Taxonomy" id="192012"/>
    <lineage>
        <taxon>Eukaryota</taxon>
        <taxon>Viridiplantae</taxon>
        <taxon>Streptophyta</taxon>
        <taxon>Embryophyta</taxon>
        <taxon>Tracheophyta</taxon>
        <taxon>Spermatophyta</taxon>
        <taxon>Magnoliopsida</taxon>
        <taxon>eudicotyledons</taxon>
        <taxon>Gunneridae</taxon>
        <taxon>Pentapetalae</taxon>
        <taxon>asterids</taxon>
        <taxon>campanulids</taxon>
        <taxon>Asterales</taxon>
        <taxon>Asteraceae</taxon>
        <taxon>Asteroideae</taxon>
        <taxon>Heliantheae alliance</taxon>
        <taxon>Eupatorieae</taxon>
        <taxon>Mikania</taxon>
    </lineage>
</organism>
<feature type="region of interest" description="Disordered" evidence="1">
    <location>
        <begin position="42"/>
        <end position="66"/>
    </location>
</feature>